<sequence>MPGNEASLNEMALRDVLNSESGRRVLARILKECDVEGTSYRDGSDSHWTAYREGQRSVGRVLRKWMVKTSDVGYLKVIQREILKDAPQ</sequence>
<evidence type="ECO:0000259" key="1">
    <source>
        <dbReference type="Pfam" id="PF25181"/>
    </source>
</evidence>
<protein>
    <recommendedName>
        <fullName evidence="1">Bbp19-like phage domain-containing protein</fullName>
    </recommendedName>
</protein>
<dbReference type="AlphaFoldDB" id="A0A0F9W226"/>
<dbReference type="EMBL" id="LAZR01000369">
    <property type="protein sequence ID" value="KKN72128.1"/>
    <property type="molecule type" value="Genomic_DNA"/>
</dbReference>
<reference evidence="2" key="1">
    <citation type="journal article" date="2015" name="Nature">
        <title>Complex archaea that bridge the gap between prokaryotes and eukaryotes.</title>
        <authorList>
            <person name="Spang A."/>
            <person name="Saw J.H."/>
            <person name="Jorgensen S.L."/>
            <person name="Zaremba-Niedzwiedzka K."/>
            <person name="Martijn J."/>
            <person name="Lind A.E."/>
            <person name="van Eijk R."/>
            <person name="Schleper C."/>
            <person name="Guy L."/>
            <person name="Ettema T.J."/>
        </authorList>
    </citation>
    <scope>NUCLEOTIDE SEQUENCE</scope>
</reference>
<proteinExistence type="predicted"/>
<organism evidence="2">
    <name type="scientific">marine sediment metagenome</name>
    <dbReference type="NCBI Taxonomy" id="412755"/>
    <lineage>
        <taxon>unclassified sequences</taxon>
        <taxon>metagenomes</taxon>
        <taxon>ecological metagenomes</taxon>
    </lineage>
</organism>
<comment type="caution">
    <text evidence="2">The sequence shown here is derived from an EMBL/GenBank/DDBJ whole genome shotgun (WGS) entry which is preliminary data.</text>
</comment>
<dbReference type="Pfam" id="PF25181">
    <property type="entry name" value="Phage_Bbp19"/>
    <property type="match status" value="1"/>
</dbReference>
<accession>A0A0F9W226</accession>
<name>A0A0F9W226_9ZZZZ</name>
<dbReference type="InterPro" id="IPR057447">
    <property type="entry name" value="Bbp19-like_phage"/>
</dbReference>
<feature type="domain" description="Bbp19-like phage" evidence="1">
    <location>
        <begin position="14"/>
        <end position="61"/>
    </location>
</feature>
<evidence type="ECO:0000313" key="2">
    <source>
        <dbReference type="EMBL" id="KKN72128.1"/>
    </source>
</evidence>
<gene>
    <name evidence="2" type="ORF">LCGC14_0414140</name>
</gene>